<dbReference type="SUPFAM" id="SSF54518">
    <property type="entry name" value="Tubby C-terminal domain-like"/>
    <property type="match status" value="1"/>
</dbReference>
<sequence>MNPGMTARGVLKALNDHSYAFEDHGPKKLQELQNRSYGATAQHHGHVPSTKSQQLPPIGVQPTCGRGSCISDGICYCSAEPRELTGPEAARPIAEAIGMGMKHSPAQLVIGDRLWRGGASASRNRACAAVDTKSSLARTVPPGEVCGPRVGLSAESDESLEKEGTRKGERWPAVSQSIQASGLAWSDREYHRGQWADSPSPNPLWRLAQRYGKCSDVSQSDYTFIPWVWLRSGLLFFEVAGEIGLPCVRHDHEHVDQLLIKQKVEVIEALVGFESNNKYEVRNSMGQNVFYAVEENDCLSRQCCGPMRSFTIHILDNFGQEIITIIRPLRCMSCFFPCCLQELEVQAPPGNTVGYITQQWHPISPKFTVENELKEPVLRIHGPFCGWSCLPDVDFEIITMDETSKIGKISKQWSGLLEKRLQIQTTLAFSFPWTWMSG</sequence>
<evidence type="ECO:0000313" key="5">
    <source>
        <dbReference type="Proteomes" id="UP001460270"/>
    </source>
</evidence>
<dbReference type="GO" id="GO:0005886">
    <property type="term" value="C:plasma membrane"/>
    <property type="evidence" value="ECO:0007669"/>
    <property type="project" value="TreeGrafter"/>
</dbReference>
<dbReference type="Proteomes" id="UP001460270">
    <property type="component" value="Unassembled WGS sequence"/>
</dbReference>
<feature type="region of interest" description="Disordered" evidence="3">
    <location>
        <begin position="148"/>
        <end position="172"/>
    </location>
</feature>
<name>A0AAW0MYU8_9GOBI</name>
<gene>
    <name evidence="4" type="ORF">WMY93_030205</name>
</gene>
<reference evidence="5" key="1">
    <citation type="submission" date="2024-04" db="EMBL/GenBank/DDBJ databases">
        <title>Salinicola lusitanus LLJ914,a marine bacterium isolated from the Okinawa Trough.</title>
        <authorList>
            <person name="Li J."/>
        </authorList>
    </citation>
    <scope>NUCLEOTIDE SEQUENCE [LARGE SCALE GENOMIC DNA]</scope>
</reference>
<dbReference type="PANTHER" id="PTHR23248">
    <property type="entry name" value="PHOSPHOLIPID SCRAMBLASE-RELATED"/>
    <property type="match status" value="1"/>
</dbReference>
<keyword evidence="5" id="KW-1185">Reference proteome</keyword>
<evidence type="ECO:0000256" key="2">
    <source>
        <dbReference type="RuleBase" id="RU363116"/>
    </source>
</evidence>
<dbReference type="InterPro" id="IPR005552">
    <property type="entry name" value="Scramblase"/>
</dbReference>
<feature type="region of interest" description="Disordered" evidence="3">
    <location>
        <begin position="37"/>
        <end position="56"/>
    </location>
</feature>
<proteinExistence type="inferred from homology"/>
<dbReference type="AlphaFoldDB" id="A0AAW0MYU8"/>
<dbReference type="PANTHER" id="PTHR23248:SF58">
    <property type="entry name" value="PHOSPHOLIPID SCRAMBLASE"/>
    <property type="match status" value="1"/>
</dbReference>
<dbReference type="Pfam" id="PF03803">
    <property type="entry name" value="Scramblase"/>
    <property type="match status" value="1"/>
</dbReference>
<comment type="cofactor">
    <cofactor evidence="2">
        <name>Ca(2+)</name>
        <dbReference type="ChEBI" id="CHEBI:29108"/>
    </cofactor>
</comment>
<keyword evidence="2" id="KW-0449">Lipoprotein</keyword>
<comment type="function">
    <text evidence="2">May mediate accelerated ATP-independent bidirectional transbilayer migration of phospholipids upon binding calcium ions that results in a loss of phospholipid asymmetry in the plasma membrane.</text>
</comment>
<evidence type="ECO:0000256" key="3">
    <source>
        <dbReference type="SAM" id="MobiDB-lite"/>
    </source>
</evidence>
<feature type="compositionally biased region" description="Basic and acidic residues" evidence="3">
    <location>
        <begin position="159"/>
        <end position="170"/>
    </location>
</feature>
<evidence type="ECO:0000256" key="1">
    <source>
        <dbReference type="ARBA" id="ARBA00005350"/>
    </source>
</evidence>
<comment type="caution">
    <text evidence="4">The sequence shown here is derived from an EMBL/GenBank/DDBJ whole genome shotgun (WGS) entry which is preliminary data.</text>
</comment>
<comment type="similarity">
    <text evidence="1 2">Belongs to the phospholipid scramblase family.</text>
</comment>
<keyword evidence="2" id="KW-0106">Calcium</keyword>
<protein>
    <recommendedName>
        <fullName evidence="2">Phospholipid scramblase</fullName>
    </recommendedName>
</protein>
<evidence type="ECO:0000313" key="4">
    <source>
        <dbReference type="EMBL" id="KAK7881796.1"/>
    </source>
</evidence>
<keyword evidence="2" id="KW-0564">Palmitate</keyword>
<organism evidence="4 5">
    <name type="scientific">Mugilogobius chulae</name>
    <name type="common">yellowstripe goby</name>
    <dbReference type="NCBI Taxonomy" id="88201"/>
    <lineage>
        <taxon>Eukaryota</taxon>
        <taxon>Metazoa</taxon>
        <taxon>Chordata</taxon>
        <taxon>Craniata</taxon>
        <taxon>Vertebrata</taxon>
        <taxon>Euteleostomi</taxon>
        <taxon>Actinopterygii</taxon>
        <taxon>Neopterygii</taxon>
        <taxon>Teleostei</taxon>
        <taxon>Neoteleostei</taxon>
        <taxon>Acanthomorphata</taxon>
        <taxon>Gobiaria</taxon>
        <taxon>Gobiiformes</taxon>
        <taxon>Gobioidei</taxon>
        <taxon>Gobiidae</taxon>
        <taxon>Gobionellinae</taxon>
        <taxon>Mugilogobius</taxon>
    </lineage>
</organism>
<dbReference type="GO" id="GO:0017128">
    <property type="term" value="F:phospholipid scramblase activity"/>
    <property type="evidence" value="ECO:0007669"/>
    <property type="project" value="InterPro"/>
</dbReference>
<dbReference type="EMBL" id="JBBPFD010000022">
    <property type="protein sequence ID" value="KAK7881796.1"/>
    <property type="molecule type" value="Genomic_DNA"/>
</dbReference>
<dbReference type="InterPro" id="IPR025659">
    <property type="entry name" value="Tubby-like_C"/>
</dbReference>
<accession>A0AAW0MYU8</accession>